<dbReference type="Proteomes" id="UP000017836">
    <property type="component" value="Unassembled WGS sequence"/>
</dbReference>
<sequence>MEKILNFEKREIMEKTDFNSKLFKLTRVAEEYINCKEMGFRVPPPENDHADNRRSWYGRGELQERKYSRNFQIGERLGGRERKIALKLRLQI</sequence>
<proteinExistence type="predicted"/>
<name>U5DCL9_AMBTC</name>
<protein>
    <submittedName>
        <fullName evidence="1">Uncharacterized protein</fullName>
    </submittedName>
</protein>
<evidence type="ECO:0000313" key="1">
    <source>
        <dbReference type="EMBL" id="ERN19975.1"/>
    </source>
</evidence>
<evidence type="ECO:0000313" key="2">
    <source>
        <dbReference type="Proteomes" id="UP000017836"/>
    </source>
</evidence>
<dbReference type="HOGENOM" id="CLU_2416245_0_0_1"/>
<dbReference type="EMBL" id="KI392062">
    <property type="protein sequence ID" value="ERN19975.1"/>
    <property type="molecule type" value="Genomic_DNA"/>
</dbReference>
<dbReference type="Gramene" id="ERN19975">
    <property type="protein sequence ID" value="ERN19975"/>
    <property type="gene ID" value="AMTR_s00071p00136960"/>
</dbReference>
<reference evidence="2" key="1">
    <citation type="journal article" date="2013" name="Science">
        <title>The Amborella genome and the evolution of flowering plants.</title>
        <authorList>
            <consortium name="Amborella Genome Project"/>
        </authorList>
    </citation>
    <scope>NUCLEOTIDE SEQUENCE [LARGE SCALE GENOMIC DNA]</scope>
</reference>
<keyword evidence="2" id="KW-1185">Reference proteome</keyword>
<organism evidence="1 2">
    <name type="scientific">Amborella trichopoda</name>
    <dbReference type="NCBI Taxonomy" id="13333"/>
    <lineage>
        <taxon>Eukaryota</taxon>
        <taxon>Viridiplantae</taxon>
        <taxon>Streptophyta</taxon>
        <taxon>Embryophyta</taxon>
        <taxon>Tracheophyta</taxon>
        <taxon>Spermatophyta</taxon>
        <taxon>Magnoliopsida</taxon>
        <taxon>Amborellales</taxon>
        <taxon>Amborellaceae</taxon>
        <taxon>Amborella</taxon>
    </lineage>
</organism>
<dbReference type="AlphaFoldDB" id="U5DCL9"/>
<accession>U5DCL9</accession>
<gene>
    <name evidence="1" type="ORF">AMTR_s00071p00136960</name>
</gene>